<keyword evidence="16" id="KW-0969">Cilium</keyword>
<evidence type="ECO:0000256" key="1">
    <source>
        <dbReference type="ARBA" id="ARBA00004413"/>
    </source>
</evidence>
<accession>A0A101E5U1</accession>
<evidence type="ECO:0000256" key="13">
    <source>
        <dbReference type="ARBA" id="ARBA00030866"/>
    </source>
</evidence>
<keyword evidence="5" id="KW-1003">Cell membrane</keyword>
<reference evidence="16 17" key="1">
    <citation type="journal article" date="2018" name="Nat. Biotechnol.">
        <title>A standardized bacterial taxonomy based on genome phylogeny substantially revises the tree of life.</title>
        <authorList>
            <person name="Parks D.H."/>
            <person name="Chuvochina M."/>
            <person name="Waite D.W."/>
            <person name="Rinke C."/>
            <person name="Skarshewski A."/>
            <person name="Chaumeil P.A."/>
            <person name="Hugenholtz P."/>
        </authorList>
    </citation>
    <scope>NUCLEOTIDE SEQUENCE [LARGE SCALE GENOMIC DNA]</scope>
    <source>
        <strain evidence="16">UBA12544</strain>
    </source>
</reference>
<evidence type="ECO:0000256" key="9">
    <source>
        <dbReference type="ARBA" id="ARBA00023134"/>
    </source>
</evidence>
<comment type="subcellular location">
    <subcellularLocation>
        <location evidence="1">Cell membrane</location>
        <topology evidence="1">Peripheral membrane protein</topology>
        <orientation evidence="1">Cytoplasmic side</orientation>
    </subcellularLocation>
</comment>
<dbReference type="InterPro" id="IPR000897">
    <property type="entry name" value="SRP54_GTPase_dom"/>
</dbReference>
<dbReference type="Gene3D" id="3.40.50.300">
    <property type="entry name" value="P-loop containing nucleotide triphosphate hydrolases"/>
    <property type="match status" value="1"/>
</dbReference>
<evidence type="ECO:0000256" key="10">
    <source>
        <dbReference type="ARBA" id="ARBA00023136"/>
    </source>
</evidence>
<comment type="caution">
    <text evidence="16">The sequence shown here is derived from an EMBL/GenBank/DDBJ whole genome shotgun (WGS) entry which is preliminary data.</text>
</comment>
<comment type="function">
    <text evidence="12">Necessary for flagellar biosynthesis. May be involved in translocation of the flagellum.</text>
</comment>
<proteinExistence type="inferred from homology"/>
<keyword evidence="16" id="KW-0282">Flagellum</keyword>
<dbReference type="SMART" id="SM00382">
    <property type="entry name" value="AAA"/>
    <property type="match status" value="1"/>
</dbReference>
<evidence type="ECO:0000313" key="16">
    <source>
        <dbReference type="EMBL" id="HBT49403.1"/>
    </source>
</evidence>
<dbReference type="GO" id="GO:0044781">
    <property type="term" value="P:bacterial-type flagellum organization"/>
    <property type="evidence" value="ECO:0007669"/>
    <property type="project" value="UniProtKB-KW"/>
</dbReference>
<dbReference type="FunFam" id="3.40.50.300:FF:000695">
    <property type="entry name" value="Flagellar biosynthesis regulator FlhF"/>
    <property type="match status" value="1"/>
</dbReference>
<name>A0A101E5U1_9THEO</name>
<evidence type="ECO:0000256" key="2">
    <source>
        <dbReference type="ARBA" id="ARBA00008531"/>
    </source>
</evidence>
<dbReference type="Proteomes" id="UP000264445">
    <property type="component" value="Unassembled WGS sequence"/>
</dbReference>
<dbReference type="InterPro" id="IPR047040">
    <property type="entry name" value="FlhF__GTPase_dom"/>
</dbReference>
<keyword evidence="7" id="KW-1005">Bacterial flagellum biogenesis</keyword>
<evidence type="ECO:0000256" key="4">
    <source>
        <dbReference type="ARBA" id="ARBA00022448"/>
    </source>
</evidence>
<dbReference type="GO" id="GO:0005047">
    <property type="term" value="F:signal recognition particle binding"/>
    <property type="evidence" value="ECO:0007669"/>
    <property type="project" value="TreeGrafter"/>
</dbReference>
<evidence type="ECO:0000256" key="5">
    <source>
        <dbReference type="ARBA" id="ARBA00022475"/>
    </source>
</evidence>
<dbReference type="GO" id="GO:0015031">
    <property type="term" value="P:protein transport"/>
    <property type="evidence" value="ECO:0007669"/>
    <property type="project" value="UniProtKB-KW"/>
</dbReference>
<evidence type="ECO:0000259" key="15">
    <source>
        <dbReference type="SMART" id="SM00962"/>
    </source>
</evidence>
<dbReference type="SMART" id="SM00962">
    <property type="entry name" value="SRP54"/>
    <property type="match status" value="1"/>
</dbReference>
<sequence>MKIKKYIADDFQEALKMIKAEMGSNAVILHQHRIRERGIKGLFKKSKVEVVAAVEDNPYNFPKEVITKSDINELKNLIKTIATNKSSEISENGVKSITLKLVEYGIEKELSQLLGEGIDKLDDVGKEVLKKRIKSFLGAPQPLDSERSKKVLFIGPTGVGKTTTVAKIASHLILNEGKKVMLVTADVFRIAAVDQLKSYGDILGVPVKVVGNIFEFHKLQPEFEDYDVVLIDTAGRSHKDEKRINELKTFIKYAECDEIFLCLSATTRSQDLKEVINRYDFAGNYKLIFTKLDETDNYSSILNAVYYSGRPISYFTNGQIVPDDLMLADGEIIFSNIVKGN</sequence>
<dbReference type="Pfam" id="PF00448">
    <property type="entry name" value="SRP54"/>
    <property type="match status" value="1"/>
</dbReference>
<dbReference type="EMBL" id="DOLB01000096">
    <property type="protein sequence ID" value="HBT49403.1"/>
    <property type="molecule type" value="Genomic_DNA"/>
</dbReference>
<dbReference type="AlphaFoldDB" id="A0A101E5U1"/>
<feature type="domain" description="AAA+ ATPase" evidence="14">
    <location>
        <begin position="147"/>
        <end position="293"/>
    </location>
</feature>
<keyword evidence="11" id="KW-1006">Bacterial flagellum protein export</keyword>
<dbReference type="GO" id="GO:0005886">
    <property type="term" value="C:plasma membrane"/>
    <property type="evidence" value="ECO:0007669"/>
    <property type="project" value="UniProtKB-SubCell"/>
</dbReference>
<comment type="similarity">
    <text evidence="2">Belongs to the GTP-binding SRP family.</text>
</comment>
<organism evidence="16 17">
    <name type="scientific">Caldanaerobacter subterraneus</name>
    <dbReference type="NCBI Taxonomy" id="911092"/>
    <lineage>
        <taxon>Bacteria</taxon>
        <taxon>Bacillati</taxon>
        <taxon>Bacillota</taxon>
        <taxon>Clostridia</taxon>
        <taxon>Thermoanaerobacterales</taxon>
        <taxon>Thermoanaerobacteraceae</taxon>
        <taxon>Caldanaerobacter</taxon>
    </lineage>
</organism>
<evidence type="ECO:0000313" key="17">
    <source>
        <dbReference type="Proteomes" id="UP000264445"/>
    </source>
</evidence>
<dbReference type="PANTHER" id="PTHR43134:SF3">
    <property type="entry name" value="FLAGELLAR BIOSYNTHESIS PROTEIN FLHF"/>
    <property type="match status" value="1"/>
</dbReference>
<feature type="domain" description="SRP54-type proteins GTP-binding" evidence="15">
    <location>
        <begin position="148"/>
        <end position="339"/>
    </location>
</feature>
<evidence type="ECO:0000256" key="12">
    <source>
        <dbReference type="ARBA" id="ARBA00025337"/>
    </source>
</evidence>
<dbReference type="InterPro" id="IPR003593">
    <property type="entry name" value="AAA+_ATPase"/>
</dbReference>
<dbReference type="SUPFAM" id="SSF52540">
    <property type="entry name" value="P-loop containing nucleoside triphosphate hydrolases"/>
    <property type="match status" value="2"/>
</dbReference>
<keyword evidence="8" id="KW-0653">Protein transport</keyword>
<dbReference type="InterPro" id="IPR027417">
    <property type="entry name" value="P-loop_NTPase"/>
</dbReference>
<evidence type="ECO:0000259" key="14">
    <source>
        <dbReference type="SMART" id="SM00382"/>
    </source>
</evidence>
<protein>
    <recommendedName>
        <fullName evidence="3">Flagellar biosynthesis protein FlhF</fullName>
    </recommendedName>
    <alternativeName>
        <fullName evidence="13">Flagella-associated GTP-binding protein</fullName>
    </alternativeName>
</protein>
<keyword evidence="16" id="KW-0966">Cell projection</keyword>
<dbReference type="GO" id="GO:0006614">
    <property type="term" value="P:SRP-dependent cotranslational protein targeting to membrane"/>
    <property type="evidence" value="ECO:0007669"/>
    <property type="project" value="InterPro"/>
</dbReference>
<dbReference type="CDD" id="cd17873">
    <property type="entry name" value="FlhF"/>
    <property type="match status" value="1"/>
</dbReference>
<dbReference type="RefSeq" id="WP_278429077.1">
    <property type="nucleotide sequence ID" value="NZ_DOLB01000096.1"/>
</dbReference>
<evidence type="ECO:0000256" key="11">
    <source>
        <dbReference type="ARBA" id="ARBA00023225"/>
    </source>
</evidence>
<dbReference type="GO" id="GO:0005525">
    <property type="term" value="F:GTP binding"/>
    <property type="evidence" value="ECO:0007669"/>
    <property type="project" value="UniProtKB-KW"/>
</dbReference>
<dbReference type="Gene3D" id="1.20.120.1380">
    <property type="entry name" value="Flagellar FlhF biosynthesis protein, N domain"/>
    <property type="match status" value="1"/>
</dbReference>
<dbReference type="GO" id="GO:0003924">
    <property type="term" value="F:GTPase activity"/>
    <property type="evidence" value="ECO:0007669"/>
    <property type="project" value="InterPro"/>
</dbReference>
<keyword evidence="6" id="KW-0547">Nucleotide-binding</keyword>
<keyword evidence="10" id="KW-0472">Membrane</keyword>
<gene>
    <name evidence="16" type="ORF">DEA61_06200</name>
</gene>
<dbReference type="PANTHER" id="PTHR43134">
    <property type="entry name" value="SIGNAL RECOGNITION PARTICLE RECEPTOR SUBUNIT ALPHA"/>
    <property type="match status" value="1"/>
</dbReference>
<evidence type="ECO:0000256" key="6">
    <source>
        <dbReference type="ARBA" id="ARBA00022741"/>
    </source>
</evidence>
<keyword evidence="9" id="KW-0342">GTP-binding</keyword>
<evidence type="ECO:0000256" key="7">
    <source>
        <dbReference type="ARBA" id="ARBA00022795"/>
    </source>
</evidence>
<evidence type="ECO:0000256" key="8">
    <source>
        <dbReference type="ARBA" id="ARBA00022927"/>
    </source>
</evidence>
<keyword evidence="4" id="KW-0813">Transport</keyword>
<evidence type="ECO:0000256" key="3">
    <source>
        <dbReference type="ARBA" id="ARBA00014919"/>
    </source>
</evidence>